<organism evidence="2 3">
    <name type="scientific">Caerostris darwini</name>
    <dbReference type="NCBI Taxonomy" id="1538125"/>
    <lineage>
        <taxon>Eukaryota</taxon>
        <taxon>Metazoa</taxon>
        <taxon>Ecdysozoa</taxon>
        <taxon>Arthropoda</taxon>
        <taxon>Chelicerata</taxon>
        <taxon>Arachnida</taxon>
        <taxon>Araneae</taxon>
        <taxon>Araneomorphae</taxon>
        <taxon>Entelegynae</taxon>
        <taxon>Araneoidea</taxon>
        <taxon>Araneidae</taxon>
        <taxon>Caerostris</taxon>
    </lineage>
</organism>
<dbReference type="EMBL" id="BPLQ01008742">
    <property type="protein sequence ID" value="GIY39129.1"/>
    <property type="molecule type" value="Genomic_DNA"/>
</dbReference>
<sequence length="130" mass="14449">MTGFLKRHAYRNIEIKDEITSANESASKELPQKLAKIIEVGGYIPDQVRNVDESVDKAVSKKEIIDVALETPDSKEHGDKDEEGPALNADLIKEGLNLVSKLSNHFVKHDPKEEQTGKSQLHSKSLMSNN</sequence>
<dbReference type="AlphaFoldDB" id="A0AAV4T1J6"/>
<reference evidence="2 3" key="1">
    <citation type="submission" date="2021-06" db="EMBL/GenBank/DDBJ databases">
        <title>Caerostris darwini draft genome.</title>
        <authorList>
            <person name="Kono N."/>
            <person name="Arakawa K."/>
        </authorList>
    </citation>
    <scope>NUCLEOTIDE SEQUENCE [LARGE SCALE GENOMIC DNA]</scope>
</reference>
<accession>A0AAV4T1J6</accession>
<protein>
    <submittedName>
        <fullName evidence="2">Uncharacterized protein</fullName>
    </submittedName>
</protein>
<evidence type="ECO:0000256" key="1">
    <source>
        <dbReference type="SAM" id="MobiDB-lite"/>
    </source>
</evidence>
<comment type="caution">
    <text evidence="2">The sequence shown here is derived from an EMBL/GenBank/DDBJ whole genome shotgun (WGS) entry which is preliminary data.</text>
</comment>
<feature type="compositionally biased region" description="Polar residues" evidence="1">
    <location>
        <begin position="117"/>
        <end position="130"/>
    </location>
</feature>
<evidence type="ECO:0000313" key="3">
    <source>
        <dbReference type="Proteomes" id="UP001054837"/>
    </source>
</evidence>
<dbReference type="Proteomes" id="UP001054837">
    <property type="component" value="Unassembled WGS sequence"/>
</dbReference>
<proteinExistence type="predicted"/>
<evidence type="ECO:0000313" key="2">
    <source>
        <dbReference type="EMBL" id="GIY39129.1"/>
    </source>
</evidence>
<keyword evidence="3" id="KW-1185">Reference proteome</keyword>
<feature type="region of interest" description="Disordered" evidence="1">
    <location>
        <begin position="69"/>
        <end position="89"/>
    </location>
</feature>
<name>A0AAV4T1J6_9ARAC</name>
<feature type="region of interest" description="Disordered" evidence="1">
    <location>
        <begin position="108"/>
        <end position="130"/>
    </location>
</feature>
<gene>
    <name evidence="2" type="ORF">CDAR_413391</name>
</gene>